<feature type="domain" description="DUF6596" evidence="8">
    <location>
        <begin position="192"/>
        <end position="292"/>
    </location>
</feature>
<gene>
    <name evidence="10" type="ORF">H5U98_26195</name>
    <name evidence="9" type="ORF">MBOE_01750</name>
</gene>
<dbReference type="Gene3D" id="1.25.40.10">
    <property type="entry name" value="Tetratricopeptide repeat domain"/>
    <property type="match status" value="1"/>
</dbReference>
<dbReference type="Pfam" id="PF08281">
    <property type="entry name" value="Sigma70_r4_2"/>
    <property type="match status" value="1"/>
</dbReference>
<evidence type="ECO:0000313" key="12">
    <source>
        <dbReference type="Proteomes" id="UP001162885"/>
    </source>
</evidence>
<dbReference type="SUPFAM" id="SSF88659">
    <property type="entry name" value="Sigma3 and sigma4 domains of RNA polymerase sigma factors"/>
    <property type="match status" value="1"/>
</dbReference>
<comment type="similarity">
    <text evidence="1">Belongs to the sigma-70 factor family. ECF subfamily.</text>
</comment>
<dbReference type="Gene3D" id="1.10.10.10">
    <property type="entry name" value="Winged helix-like DNA-binding domain superfamily/Winged helix DNA-binding domain"/>
    <property type="match status" value="1"/>
</dbReference>
<evidence type="ECO:0000313" key="9">
    <source>
        <dbReference type="EMBL" id="BBX88526.1"/>
    </source>
</evidence>
<dbReference type="InterPro" id="IPR013325">
    <property type="entry name" value="RNA_pol_sigma_r2"/>
</dbReference>
<dbReference type="PANTHER" id="PTHR47756">
    <property type="entry name" value="BLL6612 PROTEIN-RELATED"/>
    <property type="match status" value="1"/>
</dbReference>
<evidence type="ECO:0000259" key="7">
    <source>
        <dbReference type="Pfam" id="PF08281"/>
    </source>
</evidence>
<dbReference type="Gene3D" id="1.10.1740.10">
    <property type="match status" value="1"/>
</dbReference>
<feature type="domain" description="RNA polymerase sigma factor 70 region 4 type 2" evidence="7">
    <location>
        <begin position="123"/>
        <end position="174"/>
    </location>
</feature>
<evidence type="ECO:0000256" key="2">
    <source>
        <dbReference type="ARBA" id="ARBA00023015"/>
    </source>
</evidence>
<dbReference type="Proteomes" id="UP001162885">
    <property type="component" value="Chromosome"/>
</dbReference>
<dbReference type="InterPro" id="IPR007627">
    <property type="entry name" value="RNA_pol_sigma70_r2"/>
</dbReference>
<reference evidence="10 12" key="3">
    <citation type="journal article" date="2022" name="BMC Genomics">
        <title>Comparative genome analysis of mycobacteria focusing on tRNA and non-coding RNA.</title>
        <authorList>
            <person name="Behra P.R.K."/>
            <person name="Pettersson B.M.F."/>
            <person name="Ramesh M."/>
            <person name="Das S."/>
            <person name="Dasgupta S."/>
            <person name="Kirsebom L.A."/>
        </authorList>
    </citation>
    <scope>NUCLEOTIDE SEQUENCE [LARGE SCALE GENOMIC DNA]</scope>
    <source>
        <strain evidence="10 12">DSM 44677</strain>
    </source>
</reference>
<dbReference type="InterPro" id="IPR013249">
    <property type="entry name" value="RNA_pol_sigma70_r4_t2"/>
</dbReference>
<dbReference type="PANTHER" id="PTHR47756:SF2">
    <property type="entry name" value="BLL6612 PROTEIN"/>
    <property type="match status" value="1"/>
</dbReference>
<protein>
    <submittedName>
        <fullName evidence="10">RNA polymerase sigma factor</fullName>
    </submittedName>
</protein>
<organism evidence="10 12">
    <name type="scientific">Mycolicibacterium boenickei</name>
    <dbReference type="NCBI Taxonomy" id="146017"/>
    <lineage>
        <taxon>Bacteria</taxon>
        <taxon>Bacillati</taxon>
        <taxon>Actinomycetota</taxon>
        <taxon>Actinomycetes</taxon>
        <taxon>Mycobacteriales</taxon>
        <taxon>Mycobacteriaceae</taxon>
        <taxon>Mycolicibacterium</taxon>
    </lineage>
</organism>
<dbReference type="InterPro" id="IPR011990">
    <property type="entry name" value="TPR-like_helical_dom_sf"/>
</dbReference>
<evidence type="ECO:0000259" key="6">
    <source>
        <dbReference type="Pfam" id="PF04542"/>
    </source>
</evidence>
<accession>A0AAX2ZW42</accession>
<evidence type="ECO:0000256" key="4">
    <source>
        <dbReference type="ARBA" id="ARBA00023125"/>
    </source>
</evidence>
<dbReference type="InterPro" id="IPR046531">
    <property type="entry name" value="DUF6596"/>
</dbReference>
<dbReference type="GO" id="GO:0006352">
    <property type="term" value="P:DNA-templated transcription initiation"/>
    <property type="evidence" value="ECO:0007669"/>
    <property type="project" value="InterPro"/>
</dbReference>
<name>A0AAX2ZW42_9MYCO</name>
<evidence type="ECO:0000313" key="10">
    <source>
        <dbReference type="EMBL" id="UNB98945.1"/>
    </source>
</evidence>
<dbReference type="GO" id="GO:0016987">
    <property type="term" value="F:sigma factor activity"/>
    <property type="evidence" value="ECO:0007669"/>
    <property type="project" value="UniProtKB-KW"/>
</dbReference>
<dbReference type="GO" id="GO:0003677">
    <property type="term" value="F:DNA binding"/>
    <property type="evidence" value="ECO:0007669"/>
    <property type="project" value="UniProtKB-KW"/>
</dbReference>
<proteinExistence type="inferred from homology"/>
<dbReference type="Pfam" id="PF20239">
    <property type="entry name" value="DUF6596"/>
    <property type="match status" value="1"/>
</dbReference>
<evidence type="ECO:0000259" key="8">
    <source>
        <dbReference type="Pfam" id="PF20239"/>
    </source>
</evidence>
<keyword evidence="2" id="KW-0805">Transcription regulation</keyword>
<keyword evidence="11" id="KW-1185">Reference proteome</keyword>
<dbReference type="Proteomes" id="UP000466683">
    <property type="component" value="Chromosome"/>
</dbReference>
<dbReference type="EMBL" id="CP060016">
    <property type="protein sequence ID" value="UNB98945.1"/>
    <property type="molecule type" value="Genomic_DNA"/>
</dbReference>
<reference evidence="9" key="2">
    <citation type="submission" date="2020-02" db="EMBL/GenBank/DDBJ databases">
        <authorList>
            <person name="Matsumoto Y."/>
            <person name="Motooka D."/>
            <person name="Nakamura S."/>
        </authorList>
    </citation>
    <scope>NUCLEOTIDE SEQUENCE</scope>
    <source>
        <strain evidence="9">JCM 15653</strain>
    </source>
</reference>
<dbReference type="Pfam" id="PF04542">
    <property type="entry name" value="Sigma70_r2"/>
    <property type="match status" value="1"/>
</dbReference>
<sequence length="423" mass="46538">MGSFASGRHNDDVVDLQKTLDAVWRMEAAKILATLTRTVGDVALAEDLASDALLDALTQWPQTGVPRNPGAWLTTVAKRKAIDHWRRADNLDAKYAVLARDLAEHVEEAWDPDRIDDDVLRLIFIAAHPVLSREAQIALTLRMVGGLSTDEIARAFLISTATAAARITRAKKTLAQANPPFELPSRDEYPQRLSAVLSVIYLIYNEGYSASFGQRWIRDELCTEALRLGRGLAALVPDEPEVHGLLALMEFQSSRFAARTDAEGRPILLEDQNRARWDRAQIQRGIAALERSSAARQQRGWGPYALQAALAECHAVAPTAADTDWARIVALYDALLQITPSAVVQLNRAVAVAMRSGPQEALTLVDGIEGLDGSYLLPSVRGELLSRLGRHHDAAEQFDRAAALADNERERQVLVDKAIRERG</sequence>
<evidence type="ECO:0000256" key="5">
    <source>
        <dbReference type="ARBA" id="ARBA00023163"/>
    </source>
</evidence>
<evidence type="ECO:0000256" key="1">
    <source>
        <dbReference type="ARBA" id="ARBA00010641"/>
    </source>
</evidence>
<keyword evidence="5" id="KW-0804">Transcription</keyword>
<dbReference type="InterPro" id="IPR013324">
    <property type="entry name" value="RNA_pol_sigma_r3/r4-like"/>
</dbReference>
<reference evidence="9 11" key="1">
    <citation type="journal article" date="2019" name="Emerg. Microbes Infect.">
        <title>Comprehensive subspecies identification of 175 nontuberculous mycobacteria species based on 7547 genomic profiles.</title>
        <authorList>
            <person name="Matsumoto Y."/>
            <person name="Kinjo T."/>
            <person name="Motooka D."/>
            <person name="Nabeya D."/>
            <person name="Jung N."/>
            <person name="Uechi K."/>
            <person name="Horii T."/>
            <person name="Iida T."/>
            <person name="Fujita J."/>
            <person name="Nakamura S."/>
        </authorList>
    </citation>
    <scope>NUCLEOTIDE SEQUENCE [LARGE SCALE GENOMIC DNA]</scope>
    <source>
        <strain evidence="9 11">JCM 15653</strain>
    </source>
</reference>
<dbReference type="AlphaFoldDB" id="A0AAX2ZW42"/>
<feature type="domain" description="RNA polymerase sigma-70 region 2" evidence="6">
    <location>
        <begin position="30"/>
        <end position="89"/>
    </location>
</feature>
<dbReference type="EMBL" id="AP022579">
    <property type="protein sequence ID" value="BBX88526.1"/>
    <property type="molecule type" value="Genomic_DNA"/>
</dbReference>
<keyword evidence="3" id="KW-0731">Sigma factor</keyword>
<dbReference type="RefSeq" id="WP_077742438.1">
    <property type="nucleotide sequence ID" value="NZ_AP022579.1"/>
</dbReference>
<evidence type="ECO:0000313" key="11">
    <source>
        <dbReference type="Proteomes" id="UP000466683"/>
    </source>
</evidence>
<dbReference type="SUPFAM" id="SSF88946">
    <property type="entry name" value="Sigma2 domain of RNA polymerase sigma factors"/>
    <property type="match status" value="1"/>
</dbReference>
<evidence type="ECO:0000256" key="3">
    <source>
        <dbReference type="ARBA" id="ARBA00023082"/>
    </source>
</evidence>
<dbReference type="InterPro" id="IPR036388">
    <property type="entry name" value="WH-like_DNA-bd_sf"/>
</dbReference>
<keyword evidence="4" id="KW-0238">DNA-binding</keyword>